<accession>A0A843VML1</accession>
<comment type="caution">
    <text evidence="1">The sequence shown here is derived from an EMBL/GenBank/DDBJ whole genome shotgun (WGS) entry which is preliminary data.</text>
</comment>
<evidence type="ECO:0000313" key="1">
    <source>
        <dbReference type="EMBL" id="MQL94424.1"/>
    </source>
</evidence>
<dbReference type="AlphaFoldDB" id="A0A843VML1"/>
<sequence length="119" mass="13544">MQKPQIAMYPCKGRDRVRLERDRVMHRSRQVGQSRLPERDTQPMLGLVRIRGSTELRWVQTPKVTMQLACTATVSTSLGSLHDGMCEFLHGLLHAPHLSTFSSHLILLTSYKSNLLLGY</sequence>
<organism evidence="1 2">
    <name type="scientific">Colocasia esculenta</name>
    <name type="common">Wild taro</name>
    <name type="synonym">Arum esculentum</name>
    <dbReference type="NCBI Taxonomy" id="4460"/>
    <lineage>
        <taxon>Eukaryota</taxon>
        <taxon>Viridiplantae</taxon>
        <taxon>Streptophyta</taxon>
        <taxon>Embryophyta</taxon>
        <taxon>Tracheophyta</taxon>
        <taxon>Spermatophyta</taxon>
        <taxon>Magnoliopsida</taxon>
        <taxon>Liliopsida</taxon>
        <taxon>Araceae</taxon>
        <taxon>Aroideae</taxon>
        <taxon>Colocasieae</taxon>
        <taxon>Colocasia</taxon>
    </lineage>
</organism>
<reference evidence="1" key="1">
    <citation type="submission" date="2017-07" db="EMBL/GenBank/DDBJ databases">
        <title>Taro Niue Genome Assembly and Annotation.</title>
        <authorList>
            <person name="Atibalentja N."/>
            <person name="Keating K."/>
            <person name="Fields C.J."/>
        </authorList>
    </citation>
    <scope>NUCLEOTIDE SEQUENCE</scope>
    <source>
        <strain evidence="1">Niue_2</strain>
        <tissue evidence="1">Leaf</tissue>
    </source>
</reference>
<keyword evidence="2" id="KW-1185">Reference proteome</keyword>
<dbReference type="Proteomes" id="UP000652761">
    <property type="component" value="Unassembled WGS sequence"/>
</dbReference>
<name>A0A843VML1_COLES</name>
<dbReference type="EMBL" id="NMUH01001673">
    <property type="protein sequence ID" value="MQL94424.1"/>
    <property type="molecule type" value="Genomic_DNA"/>
</dbReference>
<evidence type="ECO:0000313" key="2">
    <source>
        <dbReference type="Proteomes" id="UP000652761"/>
    </source>
</evidence>
<gene>
    <name evidence="1" type="ORF">Taro_027078</name>
</gene>
<protein>
    <submittedName>
        <fullName evidence="1">Uncharacterized protein</fullName>
    </submittedName>
</protein>
<proteinExistence type="predicted"/>